<organism evidence="1 2">
    <name type="scientific">Pseudomonas zhanjiangensis</name>
    <dbReference type="NCBI Taxonomy" id="3239015"/>
    <lineage>
        <taxon>Bacteria</taxon>
        <taxon>Pseudomonadati</taxon>
        <taxon>Pseudomonadota</taxon>
        <taxon>Gammaproteobacteria</taxon>
        <taxon>Pseudomonadales</taxon>
        <taxon>Pseudomonadaceae</taxon>
        <taxon>Pseudomonas</taxon>
    </lineage>
</organism>
<reference evidence="1 2" key="1">
    <citation type="submission" date="2024-07" db="EMBL/GenBank/DDBJ databases">
        <authorList>
            <person name="Li M."/>
        </authorList>
    </citation>
    <scope>NUCLEOTIDE SEQUENCE [LARGE SCALE GENOMIC DNA]</scope>
    <source>
        <strain evidence="1 2">25A3E</strain>
    </source>
</reference>
<dbReference type="RefSeq" id="WP_369287477.1">
    <property type="nucleotide sequence ID" value="NZ_JBFTEG010000007.1"/>
</dbReference>
<keyword evidence="2" id="KW-1185">Reference proteome</keyword>
<dbReference type="PANTHER" id="PTHR42815">
    <property type="entry name" value="FAD-BINDING, PUTATIVE (AFU_ORTHOLOGUE AFUA_6G07600)-RELATED"/>
    <property type="match status" value="1"/>
</dbReference>
<evidence type="ECO:0000313" key="1">
    <source>
        <dbReference type="EMBL" id="MEX6502506.1"/>
    </source>
</evidence>
<proteinExistence type="predicted"/>
<accession>A0ABV3YT40</accession>
<dbReference type="EMBL" id="JBFTEG010000007">
    <property type="protein sequence ID" value="MEX6502506.1"/>
    <property type="molecule type" value="Genomic_DNA"/>
</dbReference>
<dbReference type="Gene3D" id="2.30.110.10">
    <property type="entry name" value="Electron Transport, Fmn-binding Protein, Chain A"/>
    <property type="match status" value="1"/>
</dbReference>
<comment type="caution">
    <text evidence="1">The sequence shown here is derived from an EMBL/GenBank/DDBJ whole genome shotgun (WGS) entry which is preliminary data.</text>
</comment>
<name>A0ABV3YT40_9PSED</name>
<dbReference type="PANTHER" id="PTHR42815:SF2">
    <property type="entry name" value="FAD-BINDING, PUTATIVE (AFU_ORTHOLOGUE AFUA_6G07600)-RELATED"/>
    <property type="match status" value="1"/>
</dbReference>
<dbReference type="InterPro" id="IPR012349">
    <property type="entry name" value="Split_barrel_FMN-bd"/>
</dbReference>
<dbReference type="Proteomes" id="UP001560296">
    <property type="component" value="Unassembled WGS sequence"/>
</dbReference>
<protein>
    <submittedName>
        <fullName evidence="1">Pyridoxamine 5'-phosphate oxidase family protein</fullName>
    </submittedName>
</protein>
<gene>
    <name evidence="1" type="ORF">AB5S05_10570</name>
</gene>
<sequence>MSSPFHAGEQRIQARLGVRDKLEDIGRRVIRPLMPEQHRTFFAQQPWLLSASVAADGWPHASLLHGTPGFASSPEPATLKIDALPEADDPLAEHLQLGAPLGLLGLEMPTRRRNRLNGRVSHIDSGGFSLAVSQSFGNCPKYIQARDWRAQPRRPGPCERGQGLDRRWLELARCADTLFIASYNADPHSGGADISHRGGAPGFLALGNDGRLWLPDYSGNLMFNSLGNLLLEPRCCLLLIDFASGDLLHLQARAELYWPEQLAARGQPLAVGAERMLALTPGAWLLRRARLPLAFGPAQASPFLPTQGS</sequence>
<evidence type="ECO:0000313" key="2">
    <source>
        <dbReference type="Proteomes" id="UP001560296"/>
    </source>
</evidence>